<dbReference type="GO" id="GO:0005737">
    <property type="term" value="C:cytoplasm"/>
    <property type="evidence" value="ECO:0007669"/>
    <property type="project" value="UniProtKB-ARBA"/>
</dbReference>
<dbReference type="Gene3D" id="1.10.10.10">
    <property type="entry name" value="Winged helix-like DNA-binding domain superfamily/Winged helix DNA-binding domain"/>
    <property type="match status" value="2"/>
</dbReference>
<evidence type="ECO:0000313" key="7">
    <source>
        <dbReference type="EnsemblMetazoa" id="XP_785983"/>
    </source>
</evidence>
<sequence>MSAEEKQEAPDAMNLEERILELCKQNPDGIADSTLQKELPNVDTRQRVSAVNRLLSSGKIDLVKTSNELVYRLKDPGVVSKIKGADNQERLVYQIIEQSGNKGIWTRDIRLKSNLQLTQLNKILKNLESRKLIKAVKSVGAARKKAYMLFNLTPDPSVTGGTWYSDQEFESEFVEVLNQQCFKFLQQKVESVSALQLDPLLKRNRSFVSPEEVWKFITELRISKVDLSVDDINTILNTLIYDGKVEMTISAGAGTSSSDSSSKLYRAIQPLTQPTGLMRSPCGVCPVFNQCYEGGAISPSTCIYMKEWMDY</sequence>
<dbReference type="KEGG" id="spu:580860"/>
<dbReference type="FunFam" id="1.10.10.10:FF:000237">
    <property type="entry name" value="DNA-directed RNA polymerase III subunit RPC6"/>
    <property type="match status" value="1"/>
</dbReference>
<comment type="subcellular location">
    <subcellularLocation>
        <location evidence="1 6">Nucleus</location>
    </subcellularLocation>
</comment>
<dbReference type="CTD" id="10621"/>
<reference evidence="7" key="2">
    <citation type="submission" date="2021-01" db="UniProtKB">
        <authorList>
            <consortium name="EnsemblMetazoa"/>
        </authorList>
    </citation>
    <scope>IDENTIFICATION</scope>
</reference>
<dbReference type="GeneID" id="580860"/>
<evidence type="ECO:0000256" key="6">
    <source>
        <dbReference type="PIRNR" id="PIRNR028763"/>
    </source>
</evidence>
<evidence type="ECO:0000256" key="5">
    <source>
        <dbReference type="ARBA" id="ARBA00023242"/>
    </source>
</evidence>
<keyword evidence="5 6" id="KW-0539">Nucleus</keyword>
<evidence type="ECO:0000256" key="2">
    <source>
        <dbReference type="ARBA" id="ARBA00011038"/>
    </source>
</evidence>
<evidence type="ECO:0000256" key="3">
    <source>
        <dbReference type="ARBA" id="ARBA00022478"/>
    </source>
</evidence>
<comment type="similarity">
    <text evidence="2 6">Belongs to the eukaryotic RPC34/RPC39 RNA polymerase subunit family.</text>
</comment>
<dbReference type="SUPFAM" id="SSF46785">
    <property type="entry name" value="Winged helix' DNA-binding domain"/>
    <property type="match status" value="2"/>
</dbReference>
<proteinExistence type="inferred from homology"/>
<dbReference type="PIRSF" id="PIRSF028763">
    <property type="entry name" value="RNA_pol_Rpc34"/>
    <property type="match status" value="1"/>
</dbReference>
<accession>A0A7M7RE84</accession>
<reference evidence="8" key="1">
    <citation type="submission" date="2015-02" db="EMBL/GenBank/DDBJ databases">
        <title>Genome sequencing for Strongylocentrotus purpuratus.</title>
        <authorList>
            <person name="Murali S."/>
            <person name="Liu Y."/>
            <person name="Vee V."/>
            <person name="English A."/>
            <person name="Wang M."/>
            <person name="Skinner E."/>
            <person name="Han Y."/>
            <person name="Muzny D.M."/>
            <person name="Worley K.C."/>
            <person name="Gibbs R.A."/>
        </authorList>
    </citation>
    <scope>NUCLEOTIDE SEQUENCE</scope>
</reference>
<dbReference type="GO" id="GO:0005666">
    <property type="term" value="C:RNA polymerase III complex"/>
    <property type="evidence" value="ECO:0000318"/>
    <property type="project" value="GO_Central"/>
</dbReference>
<dbReference type="InterPro" id="IPR036388">
    <property type="entry name" value="WH-like_DNA-bd_sf"/>
</dbReference>
<keyword evidence="3 6" id="KW-0240">DNA-directed RNA polymerase</keyword>
<keyword evidence="4 6" id="KW-0804">Transcription</keyword>
<dbReference type="Pfam" id="PF05158">
    <property type="entry name" value="RNA_pol_Rpc34"/>
    <property type="match status" value="1"/>
</dbReference>
<dbReference type="GO" id="GO:0006383">
    <property type="term" value="P:transcription by RNA polymerase III"/>
    <property type="evidence" value="ECO:0007669"/>
    <property type="project" value="UniProtKB-UniRule"/>
</dbReference>
<dbReference type="InParanoid" id="A0A7M7RE84"/>
<dbReference type="OMA" id="FSCDIFN"/>
<name>A0A7M7RE84_STRPU</name>
<protein>
    <recommendedName>
        <fullName evidence="6">DNA-directed RNA polymerase III subunit RPC6</fullName>
        <shortName evidence="6">RNA polymerase III subunit C6</shortName>
    </recommendedName>
</protein>
<dbReference type="InterPro" id="IPR036390">
    <property type="entry name" value="WH_DNA-bd_sf"/>
</dbReference>
<dbReference type="AlphaFoldDB" id="A0A7M7RE84"/>
<evidence type="ECO:0000313" key="8">
    <source>
        <dbReference type="Proteomes" id="UP000007110"/>
    </source>
</evidence>
<dbReference type="PANTHER" id="PTHR12780">
    <property type="entry name" value="RNA POLYMERASE III DNA DIRECTED , 39KD SUBUNIT-RELATED"/>
    <property type="match status" value="1"/>
</dbReference>
<evidence type="ECO:0000256" key="4">
    <source>
        <dbReference type="ARBA" id="ARBA00023163"/>
    </source>
</evidence>
<dbReference type="EnsemblMetazoa" id="XM_780890">
    <property type="protein sequence ID" value="XP_785983"/>
    <property type="gene ID" value="LOC580860"/>
</dbReference>
<dbReference type="FunFam" id="1.10.10.10:FF:000116">
    <property type="entry name" value="DNA-directed RNA polymerase III subunit RPC6"/>
    <property type="match status" value="1"/>
</dbReference>
<dbReference type="InterPro" id="IPR007832">
    <property type="entry name" value="RNA_pol_Rpc34"/>
</dbReference>
<dbReference type="Proteomes" id="UP000007110">
    <property type="component" value="Unassembled WGS sequence"/>
</dbReference>
<comment type="function">
    <text evidence="6">DNA-dependent RNA polymerase catalyzes the transcription of DNA into RNA using the four ribonucleoside triphosphates as substrates. Specific peripheric component of RNA polymerase III which synthesizes small RNAs, such as 5S rRNA and tRNAs.</text>
</comment>
<evidence type="ECO:0000256" key="1">
    <source>
        <dbReference type="ARBA" id="ARBA00004123"/>
    </source>
</evidence>
<dbReference type="GO" id="GO:0005654">
    <property type="term" value="C:nucleoplasm"/>
    <property type="evidence" value="ECO:0007669"/>
    <property type="project" value="UniProtKB-ARBA"/>
</dbReference>
<dbReference type="RefSeq" id="XP_785983.4">
    <property type="nucleotide sequence ID" value="XM_780890.5"/>
</dbReference>
<organism evidence="7 8">
    <name type="scientific">Strongylocentrotus purpuratus</name>
    <name type="common">Purple sea urchin</name>
    <dbReference type="NCBI Taxonomy" id="7668"/>
    <lineage>
        <taxon>Eukaryota</taxon>
        <taxon>Metazoa</taxon>
        <taxon>Echinodermata</taxon>
        <taxon>Eleutherozoa</taxon>
        <taxon>Echinozoa</taxon>
        <taxon>Echinoidea</taxon>
        <taxon>Euechinoidea</taxon>
        <taxon>Echinacea</taxon>
        <taxon>Camarodonta</taxon>
        <taxon>Echinidea</taxon>
        <taxon>Strongylocentrotidae</taxon>
        <taxon>Strongylocentrotus</taxon>
    </lineage>
</organism>
<keyword evidence="8" id="KW-1185">Reference proteome</keyword>
<dbReference type="OrthoDB" id="613763at2759"/>
<dbReference type="InterPro" id="IPR016049">
    <property type="entry name" value="RNA_pol_Rpc34-like"/>
</dbReference>